<feature type="region of interest" description="Disordered" evidence="1">
    <location>
        <begin position="84"/>
        <end position="132"/>
    </location>
</feature>
<name>A0A2P5D628_PARAD</name>
<feature type="compositionally biased region" description="Polar residues" evidence="1">
    <location>
        <begin position="1"/>
        <end position="10"/>
    </location>
</feature>
<dbReference type="GO" id="GO:0010089">
    <property type="term" value="P:xylem development"/>
    <property type="evidence" value="ECO:0007669"/>
    <property type="project" value="InterPro"/>
</dbReference>
<keyword evidence="3" id="KW-1185">Reference proteome</keyword>
<dbReference type="PANTHER" id="PTHR33974">
    <property type="entry name" value="VASCULAR-RELATED UNKNOWN PROTEIN 1-RELATED"/>
    <property type="match status" value="1"/>
</dbReference>
<dbReference type="PANTHER" id="PTHR33974:SF2">
    <property type="entry name" value="VASCULAR-RELATED UNKNOWN PROTEIN 1"/>
    <property type="match status" value="1"/>
</dbReference>
<feature type="region of interest" description="Disordered" evidence="1">
    <location>
        <begin position="34"/>
        <end position="56"/>
    </location>
</feature>
<dbReference type="STRING" id="3476.A0A2P5D628"/>
<feature type="region of interest" description="Disordered" evidence="1">
    <location>
        <begin position="1"/>
        <end position="20"/>
    </location>
</feature>
<comment type="caution">
    <text evidence="2">The sequence shown here is derived from an EMBL/GenBank/DDBJ whole genome shotgun (WGS) entry which is preliminary data.</text>
</comment>
<keyword evidence="2" id="KW-0472">Membrane</keyword>
<dbReference type="InterPro" id="IPR039280">
    <property type="entry name" value="VUP"/>
</dbReference>
<dbReference type="AlphaFoldDB" id="A0A2P5D628"/>
<dbReference type="EMBL" id="JXTB01000060">
    <property type="protein sequence ID" value="PON68745.1"/>
    <property type="molecule type" value="Genomic_DNA"/>
</dbReference>
<dbReference type="OrthoDB" id="779856at2759"/>
<dbReference type="Proteomes" id="UP000237105">
    <property type="component" value="Unassembled WGS sequence"/>
</dbReference>
<gene>
    <name evidence="2" type="ORF">PanWU01x14_093520</name>
</gene>
<evidence type="ECO:0000313" key="2">
    <source>
        <dbReference type="EMBL" id="PON68745.1"/>
    </source>
</evidence>
<evidence type="ECO:0000256" key="1">
    <source>
        <dbReference type="SAM" id="MobiDB-lite"/>
    </source>
</evidence>
<keyword evidence="2" id="KW-0812">Transmembrane</keyword>
<sequence length="203" mass="22472">MENNSTSMSKAVSPKSECSEESGWTAYFQDFSTNNSYNNNNNHNDDDDHEDSSISCSSSLVSDAASYAAWKIISLQRDHYHVATAGPSIPGGGSPPPKKLSFKKTRTKEICSDESLEDTASSPANSPKIGDLKRPVDIKTKYMDDHLIENNSLGKRGGTSEYYSEVQDEERRIVDFNEKNDCIDLKKRGLCLVPLSMLVNYLG</sequence>
<proteinExistence type="predicted"/>
<protein>
    <submittedName>
        <fullName evidence="2">Transmembrane protein</fullName>
    </submittedName>
</protein>
<evidence type="ECO:0000313" key="3">
    <source>
        <dbReference type="Proteomes" id="UP000237105"/>
    </source>
</evidence>
<accession>A0A2P5D628</accession>
<organism evidence="2 3">
    <name type="scientific">Parasponia andersonii</name>
    <name type="common">Sponia andersonii</name>
    <dbReference type="NCBI Taxonomy" id="3476"/>
    <lineage>
        <taxon>Eukaryota</taxon>
        <taxon>Viridiplantae</taxon>
        <taxon>Streptophyta</taxon>
        <taxon>Embryophyta</taxon>
        <taxon>Tracheophyta</taxon>
        <taxon>Spermatophyta</taxon>
        <taxon>Magnoliopsida</taxon>
        <taxon>eudicotyledons</taxon>
        <taxon>Gunneridae</taxon>
        <taxon>Pentapetalae</taxon>
        <taxon>rosids</taxon>
        <taxon>fabids</taxon>
        <taxon>Rosales</taxon>
        <taxon>Cannabaceae</taxon>
        <taxon>Parasponia</taxon>
    </lineage>
</organism>
<reference evidence="3" key="1">
    <citation type="submission" date="2016-06" db="EMBL/GenBank/DDBJ databases">
        <title>Parallel loss of symbiosis genes in relatives of nitrogen-fixing non-legume Parasponia.</title>
        <authorList>
            <person name="Van Velzen R."/>
            <person name="Holmer R."/>
            <person name="Bu F."/>
            <person name="Rutten L."/>
            <person name="Van Zeijl A."/>
            <person name="Liu W."/>
            <person name="Santuari L."/>
            <person name="Cao Q."/>
            <person name="Sharma T."/>
            <person name="Shen D."/>
            <person name="Roswanjaya Y."/>
            <person name="Wardhani T."/>
            <person name="Kalhor M.S."/>
            <person name="Jansen J."/>
            <person name="Van den Hoogen J."/>
            <person name="Gungor B."/>
            <person name="Hartog M."/>
            <person name="Hontelez J."/>
            <person name="Verver J."/>
            <person name="Yang W.-C."/>
            <person name="Schijlen E."/>
            <person name="Repin R."/>
            <person name="Schilthuizen M."/>
            <person name="Schranz E."/>
            <person name="Heidstra R."/>
            <person name="Miyata K."/>
            <person name="Fedorova E."/>
            <person name="Kohlen W."/>
            <person name="Bisseling T."/>
            <person name="Smit S."/>
            <person name="Geurts R."/>
        </authorList>
    </citation>
    <scope>NUCLEOTIDE SEQUENCE [LARGE SCALE GENOMIC DNA]</scope>
    <source>
        <strain evidence="3">cv. WU1-14</strain>
    </source>
</reference>